<dbReference type="EMBL" id="JFKC01000001">
    <property type="protein sequence ID" value="OSQ53241.1"/>
    <property type="molecule type" value="Genomic_DNA"/>
</dbReference>
<dbReference type="RefSeq" id="WP_085634903.1">
    <property type="nucleotide sequence ID" value="NZ_JFKC01000001.1"/>
</dbReference>
<dbReference type="Proteomes" id="UP000193926">
    <property type="component" value="Unassembled WGS sequence"/>
</dbReference>
<keyword evidence="2" id="KW-1185">Reference proteome</keyword>
<organism evidence="1 2">
    <name type="scientific">Marivita geojedonensis</name>
    <dbReference type="NCBI Taxonomy" id="1123756"/>
    <lineage>
        <taxon>Bacteria</taxon>
        <taxon>Pseudomonadati</taxon>
        <taxon>Pseudomonadota</taxon>
        <taxon>Alphaproteobacteria</taxon>
        <taxon>Rhodobacterales</taxon>
        <taxon>Roseobacteraceae</taxon>
        <taxon>Marivita</taxon>
    </lineage>
</organism>
<accession>A0A1X4NQS3</accession>
<evidence type="ECO:0000313" key="2">
    <source>
        <dbReference type="Proteomes" id="UP000193926"/>
    </source>
</evidence>
<protein>
    <recommendedName>
        <fullName evidence="3">Tetracyclin repressor-like C-terminal domain-containing protein</fullName>
    </recommendedName>
</protein>
<proteinExistence type="predicted"/>
<dbReference type="InterPro" id="IPR036271">
    <property type="entry name" value="Tet_transcr_reg_TetR-rel_C_sf"/>
</dbReference>
<evidence type="ECO:0008006" key="3">
    <source>
        <dbReference type="Google" id="ProtNLM"/>
    </source>
</evidence>
<dbReference type="SUPFAM" id="SSF48498">
    <property type="entry name" value="Tetracyclin repressor-like, C-terminal domain"/>
    <property type="match status" value="1"/>
</dbReference>
<dbReference type="STRING" id="1123756.MGEO_01395"/>
<comment type="caution">
    <text evidence="1">The sequence shown here is derived from an EMBL/GenBank/DDBJ whole genome shotgun (WGS) entry which is preliminary data.</text>
</comment>
<sequence length="84" mass="9384">MGLATRDRNDNQSVRANFKEAVAAIITHGQETDEFRPSLDPILTARSIWAIYTWGTRAAIFVGATARECHRAIMAQVKQLILLD</sequence>
<dbReference type="AlphaFoldDB" id="A0A1X4NQS3"/>
<dbReference type="OrthoDB" id="7835708at2"/>
<evidence type="ECO:0000313" key="1">
    <source>
        <dbReference type="EMBL" id="OSQ53241.1"/>
    </source>
</evidence>
<gene>
    <name evidence="1" type="ORF">MGEO_01395</name>
</gene>
<reference evidence="1 2" key="1">
    <citation type="submission" date="2014-03" db="EMBL/GenBank/DDBJ databases">
        <title>The draft genome sequence of Marivita geojedonensis KCTC 23882.</title>
        <authorList>
            <person name="Lai Q."/>
            <person name="Shao Z."/>
        </authorList>
    </citation>
    <scope>NUCLEOTIDE SEQUENCE [LARGE SCALE GENOMIC DNA]</scope>
    <source>
        <strain evidence="1 2">DPG-138</strain>
    </source>
</reference>
<dbReference type="Gene3D" id="1.10.357.10">
    <property type="entry name" value="Tetracycline Repressor, domain 2"/>
    <property type="match status" value="1"/>
</dbReference>
<name>A0A1X4NQS3_9RHOB</name>